<dbReference type="Proteomes" id="UP000823941">
    <property type="component" value="Chromosome 6"/>
</dbReference>
<proteinExistence type="predicted"/>
<dbReference type="EMBL" id="JAHIBW010000006">
    <property type="protein sequence ID" value="KAG7309922.1"/>
    <property type="molecule type" value="Genomic_DNA"/>
</dbReference>
<feature type="domain" description="FLYWCH-type" evidence="4">
    <location>
        <begin position="3"/>
        <end position="54"/>
    </location>
</feature>
<keyword evidence="6" id="KW-1185">Reference proteome</keyword>
<evidence type="ECO:0000259" key="4">
    <source>
        <dbReference type="Pfam" id="PF04500"/>
    </source>
</evidence>
<name>A0ABQ7QXZ3_PLUXY</name>
<keyword evidence="2" id="KW-0863">Zinc-finger</keyword>
<evidence type="ECO:0000256" key="2">
    <source>
        <dbReference type="ARBA" id="ARBA00022771"/>
    </source>
</evidence>
<evidence type="ECO:0000256" key="1">
    <source>
        <dbReference type="ARBA" id="ARBA00022723"/>
    </source>
</evidence>
<dbReference type="Pfam" id="PF04500">
    <property type="entry name" value="FLYWCH"/>
    <property type="match status" value="1"/>
</dbReference>
<evidence type="ECO:0000313" key="5">
    <source>
        <dbReference type="EMBL" id="KAG7309922.1"/>
    </source>
</evidence>
<sequence>MGNYHFKMHSNARRNPAGPKKYWVCSKIVDGARCRAALYTVDKKIIMYKGYHSH</sequence>
<evidence type="ECO:0000256" key="3">
    <source>
        <dbReference type="ARBA" id="ARBA00022833"/>
    </source>
</evidence>
<keyword evidence="1" id="KW-0479">Metal-binding</keyword>
<protein>
    <recommendedName>
        <fullName evidence="4">FLYWCH-type domain-containing protein</fullName>
    </recommendedName>
</protein>
<reference evidence="5 6" key="1">
    <citation type="submission" date="2021-06" db="EMBL/GenBank/DDBJ databases">
        <title>A haploid diamondback moth (Plutella xylostella L.) genome assembly resolves 31 chromosomes and identifies a diamide resistance mutation.</title>
        <authorList>
            <person name="Ward C.M."/>
            <person name="Perry K.D."/>
            <person name="Baker G."/>
            <person name="Powis K."/>
            <person name="Heckel D.G."/>
            <person name="Baxter S.W."/>
        </authorList>
    </citation>
    <scope>NUCLEOTIDE SEQUENCE [LARGE SCALE GENOMIC DNA]</scope>
    <source>
        <strain evidence="5 6">LV</strain>
        <tissue evidence="5">Single pupa</tissue>
    </source>
</reference>
<dbReference type="InterPro" id="IPR007588">
    <property type="entry name" value="Znf_FLYWCH"/>
</dbReference>
<comment type="caution">
    <text evidence="5">The sequence shown here is derived from an EMBL/GenBank/DDBJ whole genome shotgun (WGS) entry which is preliminary data.</text>
</comment>
<accession>A0ABQ7QXZ3</accession>
<keyword evidence="3" id="KW-0862">Zinc</keyword>
<evidence type="ECO:0000313" key="6">
    <source>
        <dbReference type="Proteomes" id="UP000823941"/>
    </source>
</evidence>
<dbReference type="Gene3D" id="2.20.25.240">
    <property type="match status" value="1"/>
</dbReference>
<gene>
    <name evidence="5" type="ORF">JYU34_004436</name>
</gene>
<organism evidence="5 6">
    <name type="scientific">Plutella xylostella</name>
    <name type="common">Diamondback moth</name>
    <name type="synonym">Plutella maculipennis</name>
    <dbReference type="NCBI Taxonomy" id="51655"/>
    <lineage>
        <taxon>Eukaryota</taxon>
        <taxon>Metazoa</taxon>
        <taxon>Ecdysozoa</taxon>
        <taxon>Arthropoda</taxon>
        <taxon>Hexapoda</taxon>
        <taxon>Insecta</taxon>
        <taxon>Pterygota</taxon>
        <taxon>Neoptera</taxon>
        <taxon>Endopterygota</taxon>
        <taxon>Lepidoptera</taxon>
        <taxon>Glossata</taxon>
        <taxon>Ditrysia</taxon>
        <taxon>Yponomeutoidea</taxon>
        <taxon>Plutellidae</taxon>
        <taxon>Plutella</taxon>
    </lineage>
</organism>